<proteinExistence type="predicted"/>
<organism evidence="2 3">
    <name type="scientific">Halocaridina rubra</name>
    <name type="common">Hawaiian red shrimp</name>
    <dbReference type="NCBI Taxonomy" id="373956"/>
    <lineage>
        <taxon>Eukaryota</taxon>
        <taxon>Metazoa</taxon>
        <taxon>Ecdysozoa</taxon>
        <taxon>Arthropoda</taxon>
        <taxon>Crustacea</taxon>
        <taxon>Multicrustacea</taxon>
        <taxon>Malacostraca</taxon>
        <taxon>Eumalacostraca</taxon>
        <taxon>Eucarida</taxon>
        <taxon>Decapoda</taxon>
        <taxon>Pleocyemata</taxon>
        <taxon>Caridea</taxon>
        <taxon>Atyoidea</taxon>
        <taxon>Atyidae</taxon>
        <taxon>Halocaridina</taxon>
    </lineage>
</organism>
<feature type="compositionally biased region" description="Basic and acidic residues" evidence="1">
    <location>
        <begin position="158"/>
        <end position="168"/>
    </location>
</feature>
<evidence type="ECO:0000256" key="1">
    <source>
        <dbReference type="SAM" id="MobiDB-lite"/>
    </source>
</evidence>
<feature type="compositionally biased region" description="Acidic residues" evidence="1">
    <location>
        <begin position="190"/>
        <end position="205"/>
    </location>
</feature>
<accession>A0AAN8X294</accession>
<sequence>MWALGIDIHCRNTVKDDIIPKNNETHDSIARKPRVVRAVSMCEAMPPSPDARFKSPTCSWPRGILKRRSRSLSESQLGSFLPLESISSLESSLDLGILDDQDGEESVEESISSSLGEKKSVRFNDVVSRQLFRSNSSILEQKARKQKKNMRRKKSRERHLSESDRDSDISQCFSDPGPCNDDISGTTTTSDDDDDETEVTTEVEDTPNINEVLKSIQKGATDNLSPDTVLDKKNNNSTVVYQNTTHHCDNDNASNNNINNNNKNDSKEESKTGKKKRKNNKKKDKKFEPSNNFIFQLDIEP</sequence>
<gene>
    <name evidence="2" type="ORF">SK128_005395</name>
</gene>
<feature type="region of interest" description="Disordered" evidence="1">
    <location>
        <begin position="137"/>
        <end position="210"/>
    </location>
</feature>
<dbReference type="EMBL" id="JAXCGZ010009589">
    <property type="protein sequence ID" value="KAK7076651.1"/>
    <property type="molecule type" value="Genomic_DNA"/>
</dbReference>
<feature type="compositionally biased region" description="Basic residues" evidence="1">
    <location>
        <begin position="273"/>
        <end position="284"/>
    </location>
</feature>
<feature type="region of interest" description="Disordered" evidence="1">
    <location>
        <begin position="244"/>
        <end position="301"/>
    </location>
</feature>
<evidence type="ECO:0000313" key="2">
    <source>
        <dbReference type="EMBL" id="KAK7076651.1"/>
    </source>
</evidence>
<evidence type="ECO:0000313" key="3">
    <source>
        <dbReference type="Proteomes" id="UP001381693"/>
    </source>
</evidence>
<feature type="compositionally biased region" description="Basic residues" evidence="1">
    <location>
        <begin position="144"/>
        <end position="157"/>
    </location>
</feature>
<reference evidence="2 3" key="1">
    <citation type="submission" date="2023-11" db="EMBL/GenBank/DDBJ databases">
        <title>Halocaridina rubra genome assembly.</title>
        <authorList>
            <person name="Smith C."/>
        </authorList>
    </citation>
    <scope>NUCLEOTIDE SEQUENCE [LARGE SCALE GENOMIC DNA]</scope>
    <source>
        <strain evidence="2">EP-1</strain>
        <tissue evidence="2">Whole</tissue>
    </source>
</reference>
<feature type="compositionally biased region" description="Low complexity" evidence="1">
    <location>
        <begin position="251"/>
        <end position="263"/>
    </location>
</feature>
<protein>
    <submittedName>
        <fullName evidence="2">Uncharacterized protein</fullName>
    </submittedName>
</protein>
<comment type="caution">
    <text evidence="2">The sequence shown here is derived from an EMBL/GenBank/DDBJ whole genome shotgun (WGS) entry which is preliminary data.</text>
</comment>
<dbReference type="AlphaFoldDB" id="A0AAN8X294"/>
<keyword evidence="3" id="KW-1185">Reference proteome</keyword>
<dbReference type="Proteomes" id="UP001381693">
    <property type="component" value="Unassembled WGS sequence"/>
</dbReference>
<name>A0AAN8X294_HALRR</name>